<proteinExistence type="predicted"/>
<evidence type="ECO:0000259" key="1">
    <source>
        <dbReference type="Pfam" id="PF07679"/>
    </source>
</evidence>
<name>A0ABD0QJA5_CIRMR</name>
<feature type="domain" description="Immunoglobulin I-set" evidence="1">
    <location>
        <begin position="16"/>
        <end position="83"/>
    </location>
</feature>
<dbReference type="FunFam" id="2.60.40.10:FF:000239">
    <property type="entry name" value="BDNF/NT-3 growth factors receptor"/>
    <property type="match status" value="1"/>
</dbReference>
<sequence>KLMDAVSDHHWCIPFSVSGNPEPKLSWLLNGKAVEEGPFIRTMIHDYSDGEYHGCLHLDSPTHINNGKYTLLASNSYGEDRKAVFAHFMHEPWN</sequence>
<gene>
    <name evidence="2" type="ORF">M9458_017981</name>
</gene>
<dbReference type="InterPro" id="IPR013783">
    <property type="entry name" value="Ig-like_fold"/>
</dbReference>
<dbReference type="EMBL" id="JAMKFB020000008">
    <property type="protein sequence ID" value="KAL0186311.1"/>
    <property type="molecule type" value="Genomic_DNA"/>
</dbReference>
<feature type="non-terminal residue" evidence="2">
    <location>
        <position position="94"/>
    </location>
</feature>
<accession>A0ABD0QJA5</accession>
<evidence type="ECO:0000313" key="3">
    <source>
        <dbReference type="Proteomes" id="UP001529510"/>
    </source>
</evidence>
<keyword evidence="3" id="KW-1185">Reference proteome</keyword>
<dbReference type="InterPro" id="IPR036179">
    <property type="entry name" value="Ig-like_dom_sf"/>
</dbReference>
<evidence type="ECO:0000313" key="2">
    <source>
        <dbReference type="EMBL" id="KAL0186311.1"/>
    </source>
</evidence>
<feature type="non-terminal residue" evidence="2">
    <location>
        <position position="1"/>
    </location>
</feature>
<dbReference type="Proteomes" id="UP001529510">
    <property type="component" value="Unassembled WGS sequence"/>
</dbReference>
<dbReference type="InterPro" id="IPR013098">
    <property type="entry name" value="Ig_I-set"/>
</dbReference>
<dbReference type="Gene3D" id="2.60.40.10">
    <property type="entry name" value="Immunoglobulins"/>
    <property type="match status" value="1"/>
</dbReference>
<protein>
    <recommendedName>
        <fullName evidence="1">Immunoglobulin I-set domain-containing protein</fullName>
    </recommendedName>
</protein>
<comment type="caution">
    <text evidence="2">The sequence shown here is derived from an EMBL/GenBank/DDBJ whole genome shotgun (WGS) entry which is preliminary data.</text>
</comment>
<reference evidence="2 3" key="1">
    <citation type="submission" date="2024-05" db="EMBL/GenBank/DDBJ databases">
        <title>Genome sequencing and assembly of Indian major carp, Cirrhinus mrigala (Hamilton, 1822).</title>
        <authorList>
            <person name="Mohindra V."/>
            <person name="Chowdhury L.M."/>
            <person name="Lal K."/>
            <person name="Jena J.K."/>
        </authorList>
    </citation>
    <scope>NUCLEOTIDE SEQUENCE [LARGE SCALE GENOMIC DNA]</scope>
    <source>
        <strain evidence="2">CM1030</strain>
        <tissue evidence="2">Blood</tissue>
    </source>
</reference>
<dbReference type="Pfam" id="PF07679">
    <property type="entry name" value="I-set"/>
    <property type="match status" value="1"/>
</dbReference>
<organism evidence="2 3">
    <name type="scientific">Cirrhinus mrigala</name>
    <name type="common">Mrigala</name>
    <dbReference type="NCBI Taxonomy" id="683832"/>
    <lineage>
        <taxon>Eukaryota</taxon>
        <taxon>Metazoa</taxon>
        <taxon>Chordata</taxon>
        <taxon>Craniata</taxon>
        <taxon>Vertebrata</taxon>
        <taxon>Euteleostomi</taxon>
        <taxon>Actinopterygii</taxon>
        <taxon>Neopterygii</taxon>
        <taxon>Teleostei</taxon>
        <taxon>Ostariophysi</taxon>
        <taxon>Cypriniformes</taxon>
        <taxon>Cyprinidae</taxon>
        <taxon>Labeoninae</taxon>
        <taxon>Labeonini</taxon>
        <taxon>Cirrhinus</taxon>
    </lineage>
</organism>
<dbReference type="AlphaFoldDB" id="A0ABD0QJA5"/>
<dbReference type="SUPFAM" id="SSF48726">
    <property type="entry name" value="Immunoglobulin"/>
    <property type="match status" value="1"/>
</dbReference>